<feature type="domain" description="Bifunctional inhibitor/plant lipid transfer protein/seed storage helical" evidence="4">
    <location>
        <begin position="29"/>
        <end position="105"/>
    </location>
</feature>
<name>A0ABQ9MBT3_HEVBR</name>
<dbReference type="EMBL" id="JARPOI010000007">
    <property type="protein sequence ID" value="KAJ9177088.1"/>
    <property type="molecule type" value="Genomic_DNA"/>
</dbReference>
<keyword evidence="3" id="KW-0732">Signal</keyword>
<dbReference type="SUPFAM" id="SSF47699">
    <property type="entry name" value="Bifunctional inhibitor/lipid-transfer protein/seed storage 2S albumin"/>
    <property type="match status" value="1"/>
</dbReference>
<feature type="signal peptide" evidence="3">
    <location>
        <begin position="1"/>
        <end position="20"/>
    </location>
</feature>
<gene>
    <name evidence="5" type="ORF">P3X46_012340</name>
</gene>
<feature type="chain" id="PRO_5045750486" description="Bifunctional inhibitor/plant lipid transfer protein/seed storage helical domain-containing protein" evidence="3">
    <location>
        <begin position="21"/>
        <end position="117"/>
    </location>
</feature>
<dbReference type="InterPro" id="IPR000528">
    <property type="entry name" value="Plant_nsLTP"/>
</dbReference>
<dbReference type="PRINTS" id="PR00382">
    <property type="entry name" value="LIPIDTRNSFER"/>
</dbReference>
<evidence type="ECO:0000259" key="4">
    <source>
        <dbReference type="Pfam" id="PF00234"/>
    </source>
</evidence>
<evidence type="ECO:0000313" key="6">
    <source>
        <dbReference type="Proteomes" id="UP001174677"/>
    </source>
</evidence>
<accession>A0ABQ9MBT3</accession>
<evidence type="ECO:0000256" key="2">
    <source>
        <dbReference type="ARBA" id="ARBA00023157"/>
    </source>
</evidence>
<comment type="similarity">
    <text evidence="1">Belongs to the plant LTP family.</text>
</comment>
<dbReference type="PANTHER" id="PTHR33076">
    <property type="entry name" value="NON-SPECIFIC LIPID-TRANSFER PROTEIN 2-RELATED"/>
    <property type="match status" value="1"/>
</dbReference>
<dbReference type="Pfam" id="PF00234">
    <property type="entry name" value="Tryp_alpha_amyl"/>
    <property type="match status" value="1"/>
</dbReference>
<comment type="caution">
    <text evidence="5">The sequence shown here is derived from an EMBL/GenBank/DDBJ whole genome shotgun (WGS) entry which is preliminary data.</text>
</comment>
<keyword evidence="6" id="KW-1185">Reference proteome</keyword>
<evidence type="ECO:0000256" key="1">
    <source>
        <dbReference type="ARBA" id="ARBA00009748"/>
    </source>
</evidence>
<reference evidence="5" key="1">
    <citation type="journal article" date="2023" name="Plant Biotechnol. J.">
        <title>Chromosome-level wild Hevea brasiliensis genome provides new tools for genomic-assisted breeding and valuable loci to elevate rubber yield.</title>
        <authorList>
            <person name="Cheng H."/>
            <person name="Song X."/>
            <person name="Hu Y."/>
            <person name="Wu T."/>
            <person name="Yang Q."/>
            <person name="An Z."/>
            <person name="Feng S."/>
            <person name="Deng Z."/>
            <person name="Wu W."/>
            <person name="Zeng X."/>
            <person name="Tu M."/>
            <person name="Wang X."/>
            <person name="Huang H."/>
        </authorList>
    </citation>
    <scope>NUCLEOTIDE SEQUENCE</scope>
    <source>
        <strain evidence="5">MT/VB/25A 57/8</strain>
    </source>
</reference>
<evidence type="ECO:0000313" key="5">
    <source>
        <dbReference type="EMBL" id="KAJ9177088.1"/>
    </source>
</evidence>
<dbReference type="InterPro" id="IPR016140">
    <property type="entry name" value="Bifunc_inhib/LTP/seed_store"/>
</dbReference>
<organism evidence="5 6">
    <name type="scientific">Hevea brasiliensis</name>
    <name type="common">Para rubber tree</name>
    <name type="synonym">Siphonia brasiliensis</name>
    <dbReference type="NCBI Taxonomy" id="3981"/>
    <lineage>
        <taxon>Eukaryota</taxon>
        <taxon>Viridiplantae</taxon>
        <taxon>Streptophyta</taxon>
        <taxon>Embryophyta</taxon>
        <taxon>Tracheophyta</taxon>
        <taxon>Spermatophyta</taxon>
        <taxon>Magnoliopsida</taxon>
        <taxon>eudicotyledons</taxon>
        <taxon>Gunneridae</taxon>
        <taxon>Pentapetalae</taxon>
        <taxon>rosids</taxon>
        <taxon>fabids</taxon>
        <taxon>Malpighiales</taxon>
        <taxon>Euphorbiaceae</taxon>
        <taxon>Crotonoideae</taxon>
        <taxon>Micrandreae</taxon>
        <taxon>Hevea</taxon>
    </lineage>
</organism>
<dbReference type="InterPro" id="IPR036312">
    <property type="entry name" value="Bifun_inhib/LTP/seed_sf"/>
</dbReference>
<keyword evidence="2" id="KW-1015">Disulfide bond</keyword>
<evidence type="ECO:0000256" key="3">
    <source>
        <dbReference type="SAM" id="SignalP"/>
    </source>
</evidence>
<protein>
    <recommendedName>
        <fullName evidence="4">Bifunctional inhibitor/plant lipid transfer protein/seed storage helical domain-containing protein</fullName>
    </recommendedName>
</protein>
<dbReference type="Proteomes" id="UP001174677">
    <property type="component" value="Chromosome 7"/>
</dbReference>
<proteinExistence type="inferred from homology"/>
<dbReference type="Gene3D" id="1.10.110.10">
    <property type="entry name" value="Plant lipid-transfer and hydrophobic proteins"/>
    <property type="match status" value="1"/>
</dbReference>
<sequence>MTRLVAFLIVILLVSRSIMPQMPQDFIDCLNVLVYFSSCIGFINGRLQEPTWNCCMGVQELNRLATQNNDMQRISQCIELDARLGDPPFLLANINALPIKCQTHLSFPISIIKDCSK</sequence>